<dbReference type="InterPro" id="IPR000073">
    <property type="entry name" value="AB_hydrolase_1"/>
</dbReference>
<gene>
    <name evidence="3" type="primary">PLEST000885</name>
    <name evidence="3" type="ORF">PLESTB_000084900</name>
</gene>
<dbReference type="PANTHER" id="PTHR43433:SF5">
    <property type="entry name" value="AB HYDROLASE-1 DOMAIN-CONTAINING PROTEIN"/>
    <property type="match status" value="1"/>
</dbReference>
<dbReference type="EMBL" id="BRXU01000001">
    <property type="protein sequence ID" value="GLC48336.1"/>
    <property type="molecule type" value="Genomic_DNA"/>
</dbReference>
<organism evidence="3 4">
    <name type="scientific">Pleodorina starrii</name>
    <dbReference type="NCBI Taxonomy" id="330485"/>
    <lineage>
        <taxon>Eukaryota</taxon>
        <taxon>Viridiplantae</taxon>
        <taxon>Chlorophyta</taxon>
        <taxon>core chlorophytes</taxon>
        <taxon>Chlorophyceae</taxon>
        <taxon>CS clade</taxon>
        <taxon>Chlamydomonadales</taxon>
        <taxon>Volvocaceae</taxon>
        <taxon>Pleodorina</taxon>
    </lineage>
</organism>
<evidence type="ECO:0000313" key="3">
    <source>
        <dbReference type="EMBL" id="GLC48336.1"/>
    </source>
</evidence>
<dbReference type="OrthoDB" id="19657at2759"/>
<name>A0A9W6BB62_9CHLO</name>
<keyword evidence="4" id="KW-1185">Reference proteome</keyword>
<dbReference type="Proteomes" id="UP001165080">
    <property type="component" value="Unassembled WGS sequence"/>
</dbReference>
<comment type="caution">
    <text evidence="3">The sequence shown here is derived from an EMBL/GenBank/DDBJ whole genome shotgun (WGS) entry which is preliminary data.</text>
</comment>
<evidence type="ECO:0000256" key="1">
    <source>
        <dbReference type="SAM" id="MobiDB-lite"/>
    </source>
</evidence>
<accession>A0A9W6BB62</accession>
<feature type="region of interest" description="Disordered" evidence="1">
    <location>
        <begin position="456"/>
        <end position="485"/>
    </location>
</feature>
<dbReference type="Gene3D" id="3.40.50.1820">
    <property type="entry name" value="alpha/beta hydrolase"/>
    <property type="match status" value="1"/>
</dbReference>
<dbReference type="PANTHER" id="PTHR43433">
    <property type="entry name" value="HYDROLASE, ALPHA/BETA FOLD FAMILY PROTEIN"/>
    <property type="match status" value="1"/>
</dbReference>
<dbReference type="SUPFAM" id="SSF53474">
    <property type="entry name" value="alpha/beta-Hydrolases"/>
    <property type="match status" value="1"/>
</dbReference>
<dbReference type="InterPro" id="IPR029058">
    <property type="entry name" value="AB_hydrolase_fold"/>
</dbReference>
<feature type="region of interest" description="Disordered" evidence="1">
    <location>
        <begin position="1"/>
        <end position="27"/>
    </location>
</feature>
<feature type="region of interest" description="Disordered" evidence="1">
    <location>
        <begin position="134"/>
        <end position="174"/>
    </location>
</feature>
<reference evidence="3 4" key="1">
    <citation type="journal article" date="2023" name="Commun. Biol.">
        <title>Reorganization of the ancestral sex-determining regions during the evolution of trioecy in Pleodorina starrii.</title>
        <authorList>
            <person name="Takahashi K."/>
            <person name="Suzuki S."/>
            <person name="Kawai-Toyooka H."/>
            <person name="Yamamoto K."/>
            <person name="Hamaji T."/>
            <person name="Ootsuki R."/>
            <person name="Yamaguchi H."/>
            <person name="Kawachi M."/>
            <person name="Higashiyama T."/>
            <person name="Nozaki H."/>
        </authorList>
    </citation>
    <scope>NUCLEOTIDE SEQUENCE [LARGE SCALE GENOMIC DNA]</scope>
    <source>
        <strain evidence="3 4">NIES-4479</strain>
    </source>
</reference>
<feature type="compositionally biased region" description="Low complexity" evidence="1">
    <location>
        <begin position="263"/>
        <end position="274"/>
    </location>
</feature>
<feature type="domain" description="AB hydrolase-1" evidence="2">
    <location>
        <begin position="300"/>
        <end position="575"/>
    </location>
</feature>
<feature type="compositionally biased region" description="Polar residues" evidence="1">
    <location>
        <begin position="135"/>
        <end position="172"/>
    </location>
</feature>
<evidence type="ECO:0000259" key="2">
    <source>
        <dbReference type="Pfam" id="PF00561"/>
    </source>
</evidence>
<protein>
    <recommendedName>
        <fullName evidence="2">AB hydrolase-1 domain-containing protein</fullName>
    </recommendedName>
</protein>
<feature type="region of interest" description="Disordered" evidence="1">
    <location>
        <begin position="246"/>
        <end position="290"/>
    </location>
</feature>
<dbReference type="InterPro" id="IPR050471">
    <property type="entry name" value="AB_hydrolase"/>
</dbReference>
<sequence length="604" mass="62032">MVFGFHSWTGGATRPARGSGSHQRDHDHTMEIAEELAAAGAGAAESDAAAKAAAALGPSNRGSSATAAGAGPGHVLNNGHAIKHLATHRGYAAAPDGVRLFYEIFESHLHKPQRHSKTGSGAPEMTTACFDVRATTGSPDSARTSGAASGSETTAEPPSPVARTSPTSSAPTVMNPAAAATSLGSPEAAGELATAAGVGAGSPTRGSGGAAAAAAAAAAALPTEGGGGGAVGGSHHQLRRISSCVGAEPPESAESGGGEKAAGGDAAARPSGRAPEAEPGRTTGAKEPAGEAGALEVANVLLVMGFAAGRHGWLPLIHHWMDQADSEPLHRLRARFCVFDNRGIGDSDSPPHSGSFSTDIMARDALAVMDHLGWHQAHVVGFSMGGMISLRLAVAAPQRLRSLTVLSVTNGGWQVIPTRWRALKLLLWAAAARTPRQRAHADVHFHFSRETLHSEIPAPCPASAGAGGRGAGRVEDSADEGGEQAQARRVEAALIDEYVSTSRECTPQPHAGLMGQLHAVWNHGLSTREQHGLRQLGVPFKIIHGYHDVMAMPVYGERIAKHTRAAFIMLNGGHFVARECAPEVCMHIADSVASAQKLGSEEQK</sequence>
<evidence type="ECO:0000313" key="4">
    <source>
        <dbReference type="Proteomes" id="UP001165080"/>
    </source>
</evidence>
<proteinExistence type="predicted"/>
<dbReference type="Pfam" id="PF00561">
    <property type="entry name" value="Abhydrolase_1"/>
    <property type="match status" value="1"/>
</dbReference>
<dbReference type="AlphaFoldDB" id="A0A9W6BB62"/>